<evidence type="ECO:0000256" key="16">
    <source>
        <dbReference type="SAM" id="MobiDB-lite"/>
    </source>
</evidence>
<evidence type="ECO:0000256" key="12">
    <source>
        <dbReference type="ARBA" id="ARBA00023180"/>
    </source>
</evidence>
<comment type="catalytic activity">
    <reaction evidence="14">
        <text>L-seryl-[protein] + ATP = O-phospho-L-seryl-[protein] + ADP + H(+)</text>
        <dbReference type="Rhea" id="RHEA:17989"/>
        <dbReference type="Rhea" id="RHEA-COMP:9863"/>
        <dbReference type="Rhea" id="RHEA-COMP:11604"/>
        <dbReference type="ChEBI" id="CHEBI:15378"/>
        <dbReference type="ChEBI" id="CHEBI:29999"/>
        <dbReference type="ChEBI" id="CHEBI:30616"/>
        <dbReference type="ChEBI" id="CHEBI:83421"/>
        <dbReference type="ChEBI" id="CHEBI:456216"/>
        <dbReference type="EC" id="2.7.11.1"/>
    </reaction>
</comment>
<comment type="catalytic activity">
    <reaction evidence="13">
        <text>L-threonyl-[protein] + ATP = O-phospho-L-threonyl-[protein] + ADP + H(+)</text>
        <dbReference type="Rhea" id="RHEA:46608"/>
        <dbReference type="Rhea" id="RHEA-COMP:11060"/>
        <dbReference type="Rhea" id="RHEA-COMP:11605"/>
        <dbReference type="ChEBI" id="CHEBI:15378"/>
        <dbReference type="ChEBI" id="CHEBI:30013"/>
        <dbReference type="ChEBI" id="CHEBI:30616"/>
        <dbReference type="ChEBI" id="CHEBI:61977"/>
        <dbReference type="ChEBI" id="CHEBI:456216"/>
        <dbReference type="EC" id="2.7.11.1"/>
    </reaction>
</comment>
<dbReference type="PROSITE" id="PS50011">
    <property type="entry name" value="PROTEIN_KINASE_DOM"/>
    <property type="match status" value="1"/>
</dbReference>
<evidence type="ECO:0000256" key="13">
    <source>
        <dbReference type="ARBA" id="ARBA00047899"/>
    </source>
</evidence>
<evidence type="ECO:0000256" key="17">
    <source>
        <dbReference type="SAM" id="Phobius"/>
    </source>
</evidence>
<dbReference type="SMART" id="SM00220">
    <property type="entry name" value="S_TKc"/>
    <property type="match status" value="1"/>
</dbReference>
<keyword evidence="5 17" id="KW-0812">Transmembrane</keyword>
<feature type="compositionally biased region" description="Polar residues" evidence="16">
    <location>
        <begin position="644"/>
        <end position="655"/>
    </location>
</feature>
<evidence type="ECO:0000256" key="8">
    <source>
        <dbReference type="ARBA" id="ARBA00022777"/>
    </source>
</evidence>
<dbReference type="FunFam" id="1.10.510.10:FF:000161">
    <property type="entry name" value="Wall-associated receptor kinase-like 20"/>
    <property type="match status" value="1"/>
</dbReference>
<evidence type="ECO:0000256" key="2">
    <source>
        <dbReference type="ARBA" id="ARBA00012513"/>
    </source>
</evidence>
<keyword evidence="6 18" id="KW-0732">Signal</keyword>
<feature type="region of interest" description="Disordered" evidence="16">
    <location>
        <begin position="993"/>
        <end position="1022"/>
    </location>
</feature>
<dbReference type="InterPro" id="IPR025287">
    <property type="entry name" value="WAK_GUB"/>
</dbReference>
<evidence type="ECO:0000256" key="10">
    <source>
        <dbReference type="ARBA" id="ARBA00022989"/>
    </source>
</evidence>
<dbReference type="Pfam" id="PF13947">
    <property type="entry name" value="GUB_WAK_bind"/>
    <property type="match status" value="2"/>
</dbReference>
<gene>
    <name evidence="20" type="ORF">POTOM_054090</name>
</gene>
<evidence type="ECO:0000256" key="7">
    <source>
        <dbReference type="ARBA" id="ARBA00022741"/>
    </source>
</evidence>
<dbReference type="GO" id="GO:0030247">
    <property type="term" value="F:polysaccharide binding"/>
    <property type="evidence" value="ECO:0007669"/>
    <property type="project" value="InterPro"/>
</dbReference>
<dbReference type="Pfam" id="PF00069">
    <property type="entry name" value="Pkinase"/>
    <property type="match status" value="1"/>
</dbReference>
<dbReference type="PROSITE" id="PS00108">
    <property type="entry name" value="PROTEIN_KINASE_ST"/>
    <property type="match status" value="1"/>
</dbReference>
<evidence type="ECO:0000256" key="1">
    <source>
        <dbReference type="ARBA" id="ARBA00004167"/>
    </source>
</evidence>
<dbReference type="InterPro" id="IPR008271">
    <property type="entry name" value="Ser/Thr_kinase_AS"/>
</dbReference>
<keyword evidence="4" id="KW-0808">Transferase</keyword>
<dbReference type="Pfam" id="PF14380">
    <property type="entry name" value="WAK_assoc"/>
    <property type="match status" value="2"/>
</dbReference>
<keyword evidence="8" id="KW-0418">Kinase</keyword>
<dbReference type="AlphaFoldDB" id="A0A8X7Y2Z8"/>
<keyword evidence="11 17" id="KW-0472">Membrane</keyword>
<feature type="region of interest" description="Disordered" evidence="16">
    <location>
        <begin position="267"/>
        <end position="289"/>
    </location>
</feature>
<evidence type="ECO:0000259" key="19">
    <source>
        <dbReference type="PROSITE" id="PS50011"/>
    </source>
</evidence>
<dbReference type="Proteomes" id="UP000886885">
    <property type="component" value="Chromosome 17A"/>
</dbReference>
<feature type="compositionally biased region" description="Polar residues" evidence="16">
    <location>
        <begin position="271"/>
        <end position="280"/>
    </location>
</feature>
<keyword evidence="12" id="KW-0325">Glycoprotein</keyword>
<sequence>MQPHVFPAMSWFITFVAMIFICGSTLVFANDDERYVNCSNSFDCGDIKGVGYPFWGSNRPDYCGYPELKLNCSDQDLEITIEKLTYKVLGIDNQSRNLSVARKDYAEYICPTLILNTTWIPNLLNYTSDDQNITIYYGCPTQGAPTSLFVPQFPCNINATEMTGYFTAFANLSVLGSSASSLTGYLATCKDSIKVPVRESAFQQILSTRTAAQLLEGLNEGFGLEWNASNSLCDTCQLSGGQCGYNQTTTAFTCYCKDQPQQFFCQQSPPEAQSPTNDQSPKPKICPPPNESCFTQPPSRYQHHPPVTSTTLLTFPTIPPAAAQPLLIPPPMHPLTSTSSLLTLFLSLHLATSLPSNGISNLTNCNQNFSCGNLTNINYPFTGGLRPSHCGPPEFGLTCQDESVTILKANSLSYRVTQLDQTSQTLRLSRSDLDDDSPCTSQFTNATLDDRIFSLGASHGLYLFYGCKKINDSVMGSDQPPKTSRFPCDNDGVTEEGFFSIVYPYGTEYSFLNTFECQTNIQVPILGTQAKQLLDNGSLVGEVLKEGFDVSYSNPYSVNCTECYKNHPDGYCGFDTQLGKPICICNDKLCPGKKTKERPLLIGLSTAGAVVIGIFFGCWVLFVVQRRKRKSAQVKSKGLPVATPPSSKGLTTSTNLSQATTSLTSSKSYLEKGSTYFGVPVFSYSELEEATNCFDPSKELGDGGFGTVYYGVLKDGRVVAVKRLYENNMRRAEQFMNEIEILARLRHKNLVILHGCTTRHSHELLLVYEYIPNGTVADHLHGRQSNSGLLAWPVRLSIAIETASALAYLHASDVIHRDVKTNNILLDNDFHVKVADFGLSRLFPNDVTHVSTAPQGTPGYVDPEYYQCYQLTNKSDVYSFGVVLIELISSLEAVDTNRHRHDINLSNMAVNKIQNHALNELVDPFLGFDKDIAVRRMVTSVAELAFRCLQQDREMRPAMQEVLEALKRIEKENYGAGNAEVLDIRDDDVGLLKHAPPPVQLSPDSSSDPFWADSSTITPHSY</sequence>
<comment type="caution">
    <text evidence="20">The sequence shown here is derived from an EMBL/GenBank/DDBJ whole genome shotgun (WGS) entry which is preliminary data.</text>
</comment>
<dbReference type="InterPro" id="IPR017441">
    <property type="entry name" value="Protein_kinase_ATP_BS"/>
</dbReference>
<evidence type="ECO:0000256" key="15">
    <source>
        <dbReference type="PROSITE-ProRule" id="PRU10141"/>
    </source>
</evidence>
<keyword evidence="7 15" id="KW-0547">Nucleotide-binding</keyword>
<comment type="subcellular location">
    <subcellularLocation>
        <location evidence="1">Membrane</location>
        <topology evidence="1">Single-pass membrane protein</topology>
    </subcellularLocation>
</comment>
<dbReference type="PANTHER" id="PTHR46008:SF34">
    <property type="entry name" value="PROTEIN KINASE DOMAIN-CONTAINING PROTEIN"/>
    <property type="match status" value="1"/>
</dbReference>
<evidence type="ECO:0000313" key="21">
    <source>
        <dbReference type="Proteomes" id="UP000886885"/>
    </source>
</evidence>
<proteinExistence type="predicted"/>
<evidence type="ECO:0000256" key="5">
    <source>
        <dbReference type="ARBA" id="ARBA00022692"/>
    </source>
</evidence>
<feature type="compositionally biased region" description="Polar residues" evidence="16">
    <location>
        <begin position="1002"/>
        <end position="1022"/>
    </location>
</feature>
<keyword evidence="21" id="KW-1185">Reference proteome</keyword>
<dbReference type="EMBL" id="JAAWWB010000033">
    <property type="protein sequence ID" value="KAG6743144.1"/>
    <property type="molecule type" value="Genomic_DNA"/>
</dbReference>
<reference evidence="20" key="1">
    <citation type="journal article" date="2020" name="bioRxiv">
        <title>Hybrid origin of Populus tomentosa Carr. identified through genome sequencing and phylogenomic analysis.</title>
        <authorList>
            <person name="An X."/>
            <person name="Gao K."/>
            <person name="Chen Z."/>
            <person name="Li J."/>
            <person name="Yang X."/>
            <person name="Yang X."/>
            <person name="Zhou J."/>
            <person name="Guo T."/>
            <person name="Zhao T."/>
            <person name="Huang S."/>
            <person name="Miao D."/>
            <person name="Khan W.U."/>
            <person name="Rao P."/>
            <person name="Ye M."/>
            <person name="Lei B."/>
            <person name="Liao W."/>
            <person name="Wang J."/>
            <person name="Ji L."/>
            <person name="Li Y."/>
            <person name="Guo B."/>
            <person name="Mustafa N.S."/>
            <person name="Li S."/>
            <person name="Yun Q."/>
            <person name="Keller S.R."/>
            <person name="Mao J."/>
            <person name="Zhang R."/>
            <person name="Strauss S.H."/>
        </authorList>
    </citation>
    <scope>NUCLEOTIDE SEQUENCE</scope>
    <source>
        <strain evidence="20">GM15</strain>
        <tissue evidence="20">Leaf</tissue>
    </source>
</reference>
<evidence type="ECO:0000256" key="14">
    <source>
        <dbReference type="ARBA" id="ARBA00048679"/>
    </source>
</evidence>
<evidence type="ECO:0000313" key="20">
    <source>
        <dbReference type="EMBL" id="KAG6743144.1"/>
    </source>
</evidence>
<evidence type="ECO:0000256" key="3">
    <source>
        <dbReference type="ARBA" id="ARBA00022527"/>
    </source>
</evidence>
<feature type="region of interest" description="Disordered" evidence="16">
    <location>
        <begin position="634"/>
        <end position="655"/>
    </location>
</feature>
<dbReference type="GO" id="GO:0005886">
    <property type="term" value="C:plasma membrane"/>
    <property type="evidence" value="ECO:0007669"/>
    <property type="project" value="UniProtKB-ARBA"/>
</dbReference>
<feature type="binding site" evidence="15">
    <location>
        <position position="722"/>
    </location>
    <ligand>
        <name>ATP</name>
        <dbReference type="ChEBI" id="CHEBI:30616"/>
    </ligand>
</feature>
<dbReference type="OrthoDB" id="4062651at2759"/>
<evidence type="ECO:0000256" key="6">
    <source>
        <dbReference type="ARBA" id="ARBA00022729"/>
    </source>
</evidence>
<keyword evidence="10 17" id="KW-1133">Transmembrane helix</keyword>
<dbReference type="CDD" id="cd14066">
    <property type="entry name" value="STKc_IRAK"/>
    <property type="match status" value="1"/>
</dbReference>
<feature type="chain" id="PRO_5036493909" description="non-specific serine/threonine protein kinase" evidence="18">
    <location>
        <begin position="30"/>
        <end position="1022"/>
    </location>
</feature>
<organism evidence="20 21">
    <name type="scientific">Populus tomentosa</name>
    <name type="common">Chinese white poplar</name>
    <dbReference type="NCBI Taxonomy" id="118781"/>
    <lineage>
        <taxon>Eukaryota</taxon>
        <taxon>Viridiplantae</taxon>
        <taxon>Streptophyta</taxon>
        <taxon>Embryophyta</taxon>
        <taxon>Tracheophyta</taxon>
        <taxon>Spermatophyta</taxon>
        <taxon>Magnoliopsida</taxon>
        <taxon>eudicotyledons</taxon>
        <taxon>Gunneridae</taxon>
        <taxon>Pentapetalae</taxon>
        <taxon>rosids</taxon>
        <taxon>fabids</taxon>
        <taxon>Malpighiales</taxon>
        <taxon>Salicaceae</taxon>
        <taxon>Saliceae</taxon>
        <taxon>Populus</taxon>
    </lineage>
</organism>
<feature type="transmembrane region" description="Helical" evidence="17">
    <location>
        <begin position="600"/>
        <end position="624"/>
    </location>
</feature>
<name>A0A8X7Y2Z8_POPTO</name>
<dbReference type="PANTHER" id="PTHR46008">
    <property type="entry name" value="LEAF RUST 10 DISEASE-RESISTANCE LOCUS RECEPTOR-LIKE PROTEIN KINASE-LIKE 1.4"/>
    <property type="match status" value="1"/>
</dbReference>
<dbReference type="GO" id="GO:0005524">
    <property type="term" value="F:ATP binding"/>
    <property type="evidence" value="ECO:0007669"/>
    <property type="project" value="UniProtKB-UniRule"/>
</dbReference>
<dbReference type="InterPro" id="IPR000719">
    <property type="entry name" value="Prot_kinase_dom"/>
</dbReference>
<evidence type="ECO:0000256" key="18">
    <source>
        <dbReference type="SAM" id="SignalP"/>
    </source>
</evidence>
<protein>
    <recommendedName>
        <fullName evidence="2">non-specific serine/threonine protein kinase</fullName>
        <ecNumber evidence="2">2.7.11.1</ecNumber>
    </recommendedName>
</protein>
<dbReference type="PROSITE" id="PS00107">
    <property type="entry name" value="PROTEIN_KINASE_ATP"/>
    <property type="match status" value="1"/>
</dbReference>
<dbReference type="EC" id="2.7.11.1" evidence="2"/>
<dbReference type="GO" id="GO:0004674">
    <property type="term" value="F:protein serine/threonine kinase activity"/>
    <property type="evidence" value="ECO:0007669"/>
    <property type="project" value="UniProtKB-KW"/>
</dbReference>
<evidence type="ECO:0000256" key="9">
    <source>
        <dbReference type="ARBA" id="ARBA00022840"/>
    </source>
</evidence>
<evidence type="ECO:0000256" key="11">
    <source>
        <dbReference type="ARBA" id="ARBA00023136"/>
    </source>
</evidence>
<keyword evidence="9 15" id="KW-0067">ATP-binding</keyword>
<accession>A0A8X7Y2Z8</accession>
<feature type="domain" description="Protein kinase" evidence="19">
    <location>
        <begin position="694"/>
        <end position="969"/>
    </location>
</feature>
<keyword evidence="3" id="KW-0723">Serine/threonine-protein kinase</keyword>
<dbReference type="InterPro" id="IPR032872">
    <property type="entry name" value="WAK_assoc_C"/>
</dbReference>
<feature type="signal peptide" evidence="18">
    <location>
        <begin position="1"/>
        <end position="29"/>
    </location>
</feature>
<evidence type="ECO:0000256" key="4">
    <source>
        <dbReference type="ARBA" id="ARBA00022679"/>
    </source>
</evidence>